<dbReference type="EMBL" id="FNUS01000002">
    <property type="protein sequence ID" value="SEG02319.1"/>
    <property type="molecule type" value="Genomic_DNA"/>
</dbReference>
<proteinExistence type="predicted"/>
<evidence type="ECO:0000313" key="3">
    <source>
        <dbReference type="EMBL" id="SEG02319.1"/>
    </source>
</evidence>
<feature type="domain" description="TonB C-terminal" evidence="2">
    <location>
        <begin position="175"/>
        <end position="237"/>
    </location>
</feature>
<organism evidence="3 4">
    <name type="scientific">Halpernia humi</name>
    <dbReference type="NCBI Taxonomy" id="493375"/>
    <lineage>
        <taxon>Bacteria</taxon>
        <taxon>Pseudomonadati</taxon>
        <taxon>Bacteroidota</taxon>
        <taxon>Flavobacteriia</taxon>
        <taxon>Flavobacteriales</taxon>
        <taxon>Weeksellaceae</taxon>
        <taxon>Chryseobacterium group</taxon>
        <taxon>Halpernia</taxon>
    </lineage>
</organism>
<evidence type="ECO:0000313" key="4">
    <source>
        <dbReference type="Proteomes" id="UP000236738"/>
    </source>
</evidence>
<evidence type="ECO:0000256" key="1">
    <source>
        <dbReference type="SAM" id="SignalP"/>
    </source>
</evidence>
<accession>A0A1H5WRV8</accession>
<dbReference type="Pfam" id="PF03544">
    <property type="entry name" value="TonB_C"/>
    <property type="match status" value="1"/>
</dbReference>
<gene>
    <name evidence="3" type="ORF">SAMN05421847_1317</name>
</gene>
<dbReference type="InterPro" id="IPR037682">
    <property type="entry name" value="TonB_C"/>
</dbReference>
<dbReference type="Proteomes" id="UP000236738">
    <property type="component" value="Unassembled WGS sequence"/>
</dbReference>
<protein>
    <submittedName>
        <fullName evidence="3">TonB family C-terminal domain-containing protein</fullName>
    </submittedName>
</protein>
<keyword evidence="1" id="KW-0732">Signal</keyword>
<dbReference type="SUPFAM" id="SSF74653">
    <property type="entry name" value="TolA/TonB C-terminal domain"/>
    <property type="match status" value="1"/>
</dbReference>
<evidence type="ECO:0000259" key="2">
    <source>
        <dbReference type="Pfam" id="PF03544"/>
    </source>
</evidence>
<dbReference type="Gene3D" id="3.30.1150.10">
    <property type="match status" value="1"/>
</dbReference>
<dbReference type="RefSeq" id="WP_103913296.1">
    <property type="nucleotide sequence ID" value="NZ_FNUS01000002.1"/>
</dbReference>
<dbReference type="OrthoDB" id="1265378at2"/>
<dbReference type="GO" id="GO:0055085">
    <property type="term" value="P:transmembrane transport"/>
    <property type="evidence" value="ECO:0007669"/>
    <property type="project" value="InterPro"/>
</dbReference>
<sequence length="239" mass="27435">MKKISALFFIFISILSFSQDVLEKYPEGQDAYNGGVLQLYKEINQILIAKNLKPCENKSEYYALHVLVFPDNSIKYVKDENPDNATKNKCSFDLAREVAKYLHGWQAATVDHKKVIAQTSYYIIPSQLFGNYTEGYYPFRDFTEASYEGGMNKFRKKVFQNIDLSRFTFDGTFRLVVTFTVEADGKMSNVLLAESSGLQEFDDMVIKSIKSIRNKWTPAKSQDVPIASKFRLPLVFQTN</sequence>
<keyword evidence="4" id="KW-1185">Reference proteome</keyword>
<name>A0A1H5WRV8_9FLAO</name>
<dbReference type="AlphaFoldDB" id="A0A1H5WRV8"/>
<reference evidence="4" key="1">
    <citation type="submission" date="2016-10" db="EMBL/GenBank/DDBJ databases">
        <authorList>
            <person name="Varghese N."/>
            <person name="Submissions S."/>
        </authorList>
    </citation>
    <scope>NUCLEOTIDE SEQUENCE [LARGE SCALE GENOMIC DNA]</scope>
    <source>
        <strain evidence="4">DSM 21580</strain>
    </source>
</reference>
<feature type="chain" id="PRO_5009288610" evidence="1">
    <location>
        <begin position="19"/>
        <end position="239"/>
    </location>
</feature>
<feature type="signal peptide" evidence="1">
    <location>
        <begin position="1"/>
        <end position="18"/>
    </location>
</feature>